<accession>A0ABP0P487</accession>
<organism evidence="1 2">
    <name type="scientific">Durusdinium trenchii</name>
    <dbReference type="NCBI Taxonomy" id="1381693"/>
    <lineage>
        <taxon>Eukaryota</taxon>
        <taxon>Sar</taxon>
        <taxon>Alveolata</taxon>
        <taxon>Dinophyceae</taxon>
        <taxon>Suessiales</taxon>
        <taxon>Symbiodiniaceae</taxon>
        <taxon>Durusdinium</taxon>
    </lineage>
</organism>
<comment type="caution">
    <text evidence="1">The sequence shown here is derived from an EMBL/GenBank/DDBJ whole genome shotgun (WGS) entry which is preliminary data.</text>
</comment>
<dbReference type="EMBL" id="CAXAMM010033190">
    <property type="protein sequence ID" value="CAK9070857.1"/>
    <property type="molecule type" value="Genomic_DNA"/>
</dbReference>
<name>A0ABP0P487_9DINO</name>
<protein>
    <submittedName>
        <fullName evidence="1">Uncharacterized protein</fullName>
    </submittedName>
</protein>
<dbReference type="Proteomes" id="UP001642464">
    <property type="component" value="Unassembled WGS sequence"/>
</dbReference>
<sequence>MATGVYNLKVLNDNWFEDRCQPAGSLSATTGIDRKYARPHESDLAYIGERFDVLARISRLPNRPSYALPLDGFDEKVTTNLADFKDPRSRNDWGKGKAVAPTMITTANAPVCPPETRELPGPRSGFGAHLNRHPDNHDQRFFHTTHGHFYGEAIARVEAIALRLEGTRKKEKPDAASIPHSAGISTEMAEGQAHGMKVGILCGEAYNDSKNPGCNTKTQRSWLYEPDAALQNIHYGGKKPPVPTKDSELSIPIGEGAMSKVRADMKARQGRLYRVATHITKGNHHRPGISIFQDDVIEAA</sequence>
<evidence type="ECO:0000313" key="1">
    <source>
        <dbReference type="EMBL" id="CAK9070857.1"/>
    </source>
</evidence>
<evidence type="ECO:0000313" key="2">
    <source>
        <dbReference type="Proteomes" id="UP001642464"/>
    </source>
</evidence>
<proteinExistence type="predicted"/>
<keyword evidence="2" id="KW-1185">Reference proteome</keyword>
<gene>
    <name evidence="1" type="ORF">SCF082_LOCUS35162</name>
</gene>
<reference evidence="1 2" key="1">
    <citation type="submission" date="2024-02" db="EMBL/GenBank/DDBJ databases">
        <authorList>
            <person name="Chen Y."/>
            <person name="Shah S."/>
            <person name="Dougan E. K."/>
            <person name="Thang M."/>
            <person name="Chan C."/>
        </authorList>
    </citation>
    <scope>NUCLEOTIDE SEQUENCE [LARGE SCALE GENOMIC DNA]</scope>
</reference>